<dbReference type="AlphaFoldDB" id="A0A426YHG2"/>
<organism evidence="2 4">
    <name type="scientific">Ensete ventricosum</name>
    <name type="common">Abyssinian banana</name>
    <name type="synonym">Musa ensete</name>
    <dbReference type="NCBI Taxonomy" id="4639"/>
    <lineage>
        <taxon>Eukaryota</taxon>
        <taxon>Viridiplantae</taxon>
        <taxon>Streptophyta</taxon>
        <taxon>Embryophyta</taxon>
        <taxon>Tracheophyta</taxon>
        <taxon>Spermatophyta</taxon>
        <taxon>Magnoliopsida</taxon>
        <taxon>Liliopsida</taxon>
        <taxon>Zingiberales</taxon>
        <taxon>Musaceae</taxon>
        <taxon>Ensete</taxon>
    </lineage>
</organism>
<dbReference type="EMBL" id="AMZH03012363">
    <property type="protein sequence ID" value="RRT51175.1"/>
    <property type="molecule type" value="Genomic_DNA"/>
</dbReference>
<evidence type="ECO:0000313" key="4">
    <source>
        <dbReference type="Proteomes" id="UP000287651"/>
    </source>
</evidence>
<dbReference type="Proteomes" id="UP000290560">
    <property type="component" value="Unassembled WGS sequence"/>
</dbReference>
<proteinExistence type="inferred from homology"/>
<evidence type="ECO:0000313" key="3">
    <source>
        <dbReference type="EMBL" id="RZR72142.1"/>
    </source>
</evidence>
<dbReference type="Proteomes" id="UP000287651">
    <property type="component" value="Unassembled WGS sequence"/>
</dbReference>
<reference evidence="2 4" key="1">
    <citation type="journal article" date="2014" name="Agronomy (Basel)">
        <title>A Draft Genome Sequence for Ensete ventricosum, the Drought-Tolerant Tree Against Hunger.</title>
        <authorList>
            <person name="Harrison J."/>
            <person name="Moore K.A."/>
            <person name="Paszkiewicz K."/>
            <person name="Jones T."/>
            <person name="Grant M."/>
            <person name="Ambacheew D."/>
            <person name="Muzemil S."/>
            <person name="Studholme D.J."/>
        </authorList>
    </citation>
    <scope>NUCLEOTIDE SEQUENCE [LARGE SCALE GENOMIC DNA]</scope>
</reference>
<evidence type="ECO:0000256" key="1">
    <source>
        <dbReference type="ARBA" id="ARBA00006974"/>
    </source>
</evidence>
<reference evidence="3" key="2">
    <citation type="journal article" date="2018" name="Data Brief">
        <title>Genome sequence data from 17 accessions of Ensete ventricosum, a staple food crop for millions in Ethiopia.</title>
        <authorList>
            <person name="Yemataw Z."/>
            <person name="Muzemil S."/>
            <person name="Ambachew D."/>
            <person name="Tripathi L."/>
            <person name="Tesfaye K."/>
            <person name="Chala A."/>
            <person name="Farbos A."/>
            <person name="O'Neill P."/>
            <person name="Moore K."/>
            <person name="Grant M."/>
            <person name="Studholme D.J."/>
        </authorList>
    </citation>
    <scope>NUCLEOTIDE SEQUENCE [LARGE SCALE GENOMIC DNA]</scope>
    <source>
        <tissue evidence="3">Leaf</tissue>
    </source>
</reference>
<gene>
    <name evidence="2" type="ORF">B296_00028905</name>
    <name evidence="3" type="ORF">BHM03_00010749</name>
</gene>
<sequence>MSSHTLSEMIMRKWQRLASKERRKRSKGHFVVYAKEGKRFVVPLKYLDHPIFQVLLEMAEEEFGTAGDGPLRVPCEDKLMEHIVSFLKAARPGKDAVQRSFLFFPSLGNHVLNNGCQSGITCKHSVSNLRQLAEFYMKEEKPMAVRLVLPSPERWRR</sequence>
<name>A0A426YHG2_ENSVE</name>
<accession>A0A426YHG2</accession>
<protein>
    <submittedName>
        <fullName evidence="2">Uncharacterized protein</fullName>
    </submittedName>
</protein>
<dbReference type="EMBL" id="KV875635">
    <property type="protein sequence ID" value="RZR72142.1"/>
    <property type="molecule type" value="Genomic_DNA"/>
</dbReference>
<dbReference type="Pfam" id="PF02519">
    <property type="entry name" value="Auxin_inducible"/>
    <property type="match status" value="1"/>
</dbReference>
<dbReference type="PANTHER" id="PTHR31175">
    <property type="entry name" value="AUXIN-RESPONSIVE FAMILY PROTEIN"/>
    <property type="match status" value="1"/>
</dbReference>
<comment type="similarity">
    <text evidence="1">Belongs to the ARG7 family.</text>
</comment>
<dbReference type="InterPro" id="IPR003676">
    <property type="entry name" value="SAUR_fam"/>
</dbReference>
<evidence type="ECO:0000313" key="2">
    <source>
        <dbReference type="EMBL" id="RRT51175.1"/>
    </source>
</evidence>
<dbReference type="GO" id="GO:0009733">
    <property type="term" value="P:response to auxin"/>
    <property type="evidence" value="ECO:0007669"/>
    <property type="project" value="InterPro"/>
</dbReference>
<reference evidence="2" key="3">
    <citation type="submission" date="2018-09" db="EMBL/GenBank/DDBJ databases">
        <authorList>
            <person name="Harrison J."/>
            <person name="Moore K.A."/>
            <person name="Paszkiewicz K."/>
            <person name="Jones T."/>
            <person name="Grant M."/>
            <person name="Ambacheew D."/>
            <person name="Muzemil S."/>
            <person name="Studholme D."/>
        </authorList>
    </citation>
    <scope>NUCLEOTIDE SEQUENCE</scope>
</reference>